<evidence type="ECO:0000313" key="2">
    <source>
        <dbReference type="EMBL" id="SMQ79919.1"/>
    </source>
</evidence>
<dbReference type="AlphaFoldDB" id="A0A1Y6FVX1"/>
<dbReference type="InterPro" id="IPR006035">
    <property type="entry name" value="Ureohydrolase"/>
</dbReference>
<dbReference type="OrthoDB" id="9788689at2"/>
<dbReference type="SUPFAM" id="SSF52768">
    <property type="entry name" value="Arginase/deacetylase"/>
    <property type="match status" value="1"/>
</dbReference>
<dbReference type="RefSeq" id="WP_086434979.1">
    <property type="nucleotide sequence ID" value="NZ_FXWH01000002.1"/>
</dbReference>
<reference evidence="3" key="1">
    <citation type="submission" date="2017-04" db="EMBL/GenBank/DDBJ databases">
        <authorList>
            <person name="Varghese N."/>
            <person name="Submissions S."/>
        </authorList>
    </citation>
    <scope>NUCLEOTIDE SEQUENCE [LARGE SCALE GENOMIC DNA]</scope>
</reference>
<dbReference type="GO" id="GO:0046872">
    <property type="term" value="F:metal ion binding"/>
    <property type="evidence" value="ECO:0007669"/>
    <property type="project" value="InterPro"/>
</dbReference>
<dbReference type="Pfam" id="PF00491">
    <property type="entry name" value="Arginase"/>
    <property type="match status" value="1"/>
</dbReference>
<dbReference type="InterPro" id="IPR023696">
    <property type="entry name" value="Ureohydrolase_dom_sf"/>
</dbReference>
<dbReference type="Gene3D" id="3.40.800.10">
    <property type="entry name" value="Ureohydrolase domain"/>
    <property type="match status" value="1"/>
</dbReference>
<sequence>MAFEHLQLVDPSHYVKPRQHETRVGQAVALLSEVVNESTDGYSEALSEAYKNGQRVAVVGVPESIGPRANLGRSGAEGAWEAFLNSFLNLQATPHLPVQELLLVGAVSCEPLQQQGAGLDPQDAGELARLRELCGELDQQVMRVLRPLFQAGFEVILVGGGHNNAYPLLRSLADVTEVGCGAVNLDPHADFRLREGRHSGNGFSYAYVDGALEYYHVVGLHEGKNNATSLKQMRDAGFRYHSIHRLYDMFFTDAMQDVTAKAASWLCPLGIEVDIDALSQVPASAFNYTGLTVAQGYRFVSQLAEIETARYVHLAEAAPALHPSGKAAGELQVGQLLSELALAYLHGRQRRNP</sequence>
<dbReference type="GO" id="GO:0016813">
    <property type="term" value="F:hydrolase activity, acting on carbon-nitrogen (but not peptide) bonds, in linear amidines"/>
    <property type="evidence" value="ECO:0007669"/>
    <property type="project" value="UniProtKB-ARBA"/>
</dbReference>
<gene>
    <name evidence="2" type="ORF">SAMN06297229_1841</name>
</gene>
<organism evidence="2 3">
    <name type="scientific">Pseudidiomarina planktonica</name>
    <dbReference type="NCBI Taxonomy" id="1323738"/>
    <lineage>
        <taxon>Bacteria</taxon>
        <taxon>Pseudomonadati</taxon>
        <taxon>Pseudomonadota</taxon>
        <taxon>Gammaproteobacteria</taxon>
        <taxon>Alteromonadales</taxon>
        <taxon>Idiomarinaceae</taxon>
        <taxon>Pseudidiomarina</taxon>
    </lineage>
</organism>
<evidence type="ECO:0000313" key="3">
    <source>
        <dbReference type="Proteomes" id="UP000194450"/>
    </source>
</evidence>
<accession>A0A1Y6FVX1</accession>
<evidence type="ECO:0000256" key="1">
    <source>
        <dbReference type="PROSITE-ProRule" id="PRU00742"/>
    </source>
</evidence>
<dbReference type="PROSITE" id="PS51409">
    <property type="entry name" value="ARGINASE_2"/>
    <property type="match status" value="1"/>
</dbReference>
<dbReference type="EMBL" id="FXWH01000002">
    <property type="protein sequence ID" value="SMQ79919.1"/>
    <property type="molecule type" value="Genomic_DNA"/>
</dbReference>
<dbReference type="Proteomes" id="UP000194450">
    <property type="component" value="Unassembled WGS sequence"/>
</dbReference>
<protein>
    <submittedName>
        <fullName evidence="2">Arginase family enzyme</fullName>
    </submittedName>
</protein>
<proteinExistence type="inferred from homology"/>
<comment type="similarity">
    <text evidence="1">Belongs to the arginase family.</text>
</comment>
<name>A0A1Y6FVX1_9GAMM</name>
<keyword evidence="3" id="KW-1185">Reference proteome</keyword>